<name>A0AAV9IXL9_CYACA</name>
<feature type="compositionally biased region" description="Low complexity" evidence="1">
    <location>
        <begin position="173"/>
        <end position="188"/>
    </location>
</feature>
<evidence type="ECO:0000313" key="3">
    <source>
        <dbReference type="Proteomes" id="UP001301350"/>
    </source>
</evidence>
<feature type="region of interest" description="Disordered" evidence="1">
    <location>
        <begin position="125"/>
        <end position="188"/>
    </location>
</feature>
<proteinExistence type="predicted"/>
<dbReference type="EMBL" id="JANCYW010000010">
    <property type="protein sequence ID" value="KAK4536866.1"/>
    <property type="molecule type" value="Genomic_DNA"/>
</dbReference>
<evidence type="ECO:0008006" key="4">
    <source>
        <dbReference type="Google" id="ProtNLM"/>
    </source>
</evidence>
<dbReference type="Proteomes" id="UP001301350">
    <property type="component" value="Unassembled WGS sequence"/>
</dbReference>
<sequence length="234" mass="25704">MDSEQVVRKRVYRPLWKVLALRPSSAESRLSDSASRFSPSWTDAEYVSSVTLRNRLLSVLFPDRVAAVGKRTELAATTTTTTTAFVDAAAITQTASAPVFDSRACKWVVPGEPSALSMDIHEEDAWDDDSEDGEDGNAGRRSAPDAWAQGASWSARTATPIDADGDHTDRTTSDAAAASSRAPTADDPFVLSANERHLFEALWRREQLQQDLFEDGDKDPWEGGRWPVDLRGYV</sequence>
<reference evidence="2 3" key="1">
    <citation type="submission" date="2022-07" db="EMBL/GenBank/DDBJ databases">
        <title>Genome-wide signatures of adaptation to extreme environments.</title>
        <authorList>
            <person name="Cho C.H."/>
            <person name="Yoon H.S."/>
        </authorList>
    </citation>
    <scope>NUCLEOTIDE SEQUENCE [LARGE SCALE GENOMIC DNA]</scope>
    <source>
        <strain evidence="2 3">DBV 063 E5</strain>
    </source>
</reference>
<accession>A0AAV9IXL9</accession>
<protein>
    <recommendedName>
        <fullName evidence="4">CCD97-like C-terminal domain-containing protein</fullName>
    </recommendedName>
</protein>
<gene>
    <name evidence="2" type="ORF">CDCA_CDCA10G2891</name>
</gene>
<keyword evidence="3" id="KW-1185">Reference proteome</keyword>
<evidence type="ECO:0000313" key="2">
    <source>
        <dbReference type="EMBL" id="KAK4536866.1"/>
    </source>
</evidence>
<organism evidence="2 3">
    <name type="scientific">Cyanidium caldarium</name>
    <name type="common">Red alga</name>
    <dbReference type="NCBI Taxonomy" id="2771"/>
    <lineage>
        <taxon>Eukaryota</taxon>
        <taxon>Rhodophyta</taxon>
        <taxon>Bangiophyceae</taxon>
        <taxon>Cyanidiales</taxon>
        <taxon>Cyanidiaceae</taxon>
        <taxon>Cyanidium</taxon>
    </lineage>
</organism>
<feature type="compositionally biased region" description="Acidic residues" evidence="1">
    <location>
        <begin position="125"/>
        <end position="135"/>
    </location>
</feature>
<evidence type="ECO:0000256" key="1">
    <source>
        <dbReference type="SAM" id="MobiDB-lite"/>
    </source>
</evidence>
<dbReference type="AlphaFoldDB" id="A0AAV9IXL9"/>
<comment type="caution">
    <text evidence="2">The sequence shown here is derived from an EMBL/GenBank/DDBJ whole genome shotgun (WGS) entry which is preliminary data.</text>
</comment>